<comment type="subcellular location">
    <subcellularLocation>
        <location evidence="1">Membrane</location>
        <topology evidence="1">Multi-pass membrane protein</topology>
    </subcellularLocation>
</comment>
<dbReference type="Pfam" id="PF06985">
    <property type="entry name" value="HET"/>
    <property type="match status" value="1"/>
</dbReference>
<evidence type="ECO:0000256" key="1">
    <source>
        <dbReference type="ARBA" id="ARBA00004141"/>
    </source>
</evidence>
<dbReference type="EMBL" id="JAIMJC010000004">
    <property type="protein sequence ID" value="KAH0525785.1"/>
    <property type="molecule type" value="Genomic_DNA"/>
</dbReference>
<proteinExistence type="inferred from homology"/>
<feature type="transmembrane region" description="Helical" evidence="8">
    <location>
        <begin position="163"/>
        <end position="184"/>
    </location>
</feature>
<reference evidence="10 11" key="1">
    <citation type="submission" date="2021-08" db="EMBL/GenBank/DDBJ databases">
        <title>The highly contiguous genome resource for Trichoderma semiorbis FJ059, a fungal antagonistic to plant pathogens.</title>
        <authorList>
            <person name="Liu T."/>
        </authorList>
    </citation>
    <scope>NUCLEOTIDE SEQUENCE [LARGE SCALE GENOMIC DNA]</scope>
    <source>
        <strain evidence="10 11">FJ059</strain>
    </source>
</reference>
<keyword evidence="11" id="KW-1185">Reference proteome</keyword>
<comment type="caution">
    <text evidence="10">The sequence shown here is derived from an EMBL/GenBank/DDBJ whole genome shotgun (WGS) entry which is preliminary data.</text>
</comment>
<feature type="transmembrane region" description="Helical" evidence="8">
    <location>
        <begin position="62"/>
        <end position="86"/>
    </location>
</feature>
<feature type="compositionally biased region" description="Low complexity" evidence="7">
    <location>
        <begin position="37"/>
        <end position="48"/>
    </location>
</feature>
<evidence type="ECO:0000259" key="9">
    <source>
        <dbReference type="PROSITE" id="PS50850"/>
    </source>
</evidence>
<dbReference type="InterPro" id="IPR011701">
    <property type="entry name" value="MFS"/>
</dbReference>
<dbReference type="InterPro" id="IPR036259">
    <property type="entry name" value="MFS_trans_sf"/>
</dbReference>
<dbReference type="PROSITE" id="PS50850">
    <property type="entry name" value="MFS"/>
    <property type="match status" value="1"/>
</dbReference>
<feature type="transmembrane region" description="Helical" evidence="8">
    <location>
        <begin position="419"/>
        <end position="439"/>
    </location>
</feature>
<feature type="region of interest" description="Disordered" evidence="7">
    <location>
        <begin position="26"/>
        <end position="53"/>
    </location>
</feature>
<feature type="domain" description="Major facilitator superfamily (MFS) profile" evidence="9">
    <location>
        <begin position="61"/>
        <end position="446"/>
    </location>
</feature>
<dbReference type="PANTHER" id="PTHR11360:SF224">
    <property type="entry name" value="MAJOR FACILITATOR SUPERFAMILY (MFS) PROFILE DOMAIN-CONTAINING PROTEIN-RELATED"/>
    <property type="match status" value="1"/>
</dbReference>
<dbReference type="InterPro" id="IPR021833">
    <property type="entry name" value="DUF3425"/>
</dbReference>
<dbReference type="GO" id="GO:0016020">
    <property type="term" value="C:membrane"/>
    <property type="evidence" value="ECO:0007669"/>
    <property type="project" value="UniProtKB-SubCell"/>
</dbReference>
<dbReference type="SUPFAM" id="SSF103473">
    <property type="entry name" value="MFS general substrate transporter"/>
    <property type="match status" value="1"/>
</dbReference>
<evidence type="ECO:0000313" key="11">
    <source>
        <dbReference type="Proteomes" id="UP000826573"/>
    </source>
</evidence>
<dbReference type="AlphaFoldDB" id="A0A9P8KNX5"/>
<evidence type="ECO:0000256" key="7">
    <source>
        <dbReference type="SAM" id="MobiDB-lite"/>
    </source>
</evidence>
<evidence type="ECO:0000256" key="2">
    <source>
        <dbReference type="ARBA" id="ARBA00006727"/>
    </source>
</evidence>
<name>A0A9P8KNX5_9HYPO</name>
<dbReference type="Pfam" id="PF11905">
    <property type="entry name" value="DUF3425"/>
    <property type="match status" value="1"/>
</dbReference>
<dbReference type="InterPro" id="IPR020846">
    <property type="entry name" value="MFS_dom"/>
</dbReference>
<feature type="transmembrane region" description="Helical" evidence="8">
    <location>
        <begin position="266"/>
        <end position="289"/>
    </location>
</feature>
<feature type="transmembrane region" description="Helical" evidence="8">
    <location>
        <begin position="190"/>
        <end position="209"/>
    </location>
</feature>
<feature type="region of interest" description="Disordered" evidence="7">
    <location>
        <begin position="564"/>
        <end position="583"/>
    </location>
</feature>
<keyword evidence="5 8" id="KW-1133">Transmembrane helix</keyword>
<dbReference type="InterPro" id="IPR010730">
    <property type="entry name" value="HET"/>
</dbReference>
<dbReference type="Proteomes" id="UP000826573">
    <property type="component" value="Unassembled WGS sequence"/>
</dbReference>
<dbReference type="PANTHER" id="PTHR11360">
    <property type="entry name" value="MONOCARBOXYLATE TRANSPORTER"/>
    <property type="match status" value="1"/>
</dbReference>
<feature type="transmembrane region" description="Helical" evidence="8">
    <location>
        <begin position="98"/>
        <end position="120"/>
    </location>
</feature>
<evidence type="ECO:0000256" key="6">
    <source>
        <dbReference type="ARBA" id="ARBA00023136"/>
    </source>
</evidence>
<keyword evidence="4 8" id="KW-0812">Transmembrane</keyword>
<feature type="transmembrane region" description="Helical" evidence="8">
    <location>
        <begin position="221"/>
        <end position="241"/>
    </location>
</feature>
<evidence type="ECO:0000256" key="3">
    <source>
        <dbReference type="ARBA" id="ARBA00022448"/>
    </source>
</evidence>
<feature type="transmembrane region" description="Helical" evidence="8">
    <location>
        <begin position="356"/>
        <end position="380"/>
    </location>
</feature>
<protein>
    <recommendedName>
        <fullName evidence="9">Major facilitator superfamily (MFS) profile domain-containing protein</fullName>
    </recommendedName>
</protein>
<keyword evidence="3" id="KW-0813">Transport</keyword>
<dbReference type="GO" id="GO:0022857">
    <property type="term" value="F:transmembrane transporter activity"/>
    <property type="evidence" value="ECO:0007669"/>
    <property type="project" value="InterPro"/>
</dbReference>
<feature type="transmembrane region" description="Helical" evidence="8">
    <location>
        <begin position="392"/>
        <end position="413"/>
    </location>
</feature>
<dbReference type="Pfam" id="PF07690">
    <property type="entry name" value="MFS_1"/>
    <property type="match status" value="1"/>
</dbReference>
<dbReference type="InterPro" id="IPR050327">
    <property type="entry name" value="Proton-linked_MCT"/>
</dbReference>
<feature type="region of interest" description="Disordered" evidence="7">
    <location>
        <begin position="741"/>
        <end position="770"/>
    </location>
</feature>
<gene>
    <name evidence="10" type="ORF">TsFJ059_009202</name>
</gene>
<dbReference type="CDD" id="cd17352">
    <property type="entry name" value="MFS_MCT_SLC16"/>
    <property type="match status" value="1"/>
</dbReference>
<feature type="transmembrane region" description="Helical" evidence="8">
    <location>
        <begin position="132"/>
        <end position="151"/>
    </location>
</feature>
<keyword evidence="6 8" id="KW-0472">Membrane</keyword>
<comment type="similarity">
    <text evidence="2">Belongs to the major facilitator superfamily. Monocarboxylate porter (TC 2.A.1.13) family.</text>
</comment>
<organism evidence="10 11">
    <name type="scientific">Trichoderma semiorbis</name>
    <dbReference type="NCBI Taxonomy" id="1491008"/>
    <lineage>
        <taxon>Eukaryota</taxon>
        <taxon>Fungi</taxon>
        <taxon>Dikarya</taxon>
        <taxon>Ascomycota</taxon>
        <taxon>Pezizomycotina</taxon>
        <taxon>Sordariomycetes</taxon>
        <taxon>Hypocreomycetidae</taxon>
        <taxon>Hypocreales</taxon>
        <taxon>Hypocreaceae</taxon>
        <taxon>Trichoderma</taxon>
    </lineage>
</organism>
<evidence type="ECO:0000256" key="8">
    <source>
        <dbReference type="SAM" id="Phobius"/>
    </source>
</evidence>
<accession>A0A9P8KNX5</accession>
<feature type="transmembrane region" description="Helical" evidence="8">
    <location>
        <begin position="326"/>
        <end position="350"/>
    </location>
</feature>
<evidence type="ECO:0000256" key="5">
    <source>
        <dbReference type="ARBA" id="ARBA00022989"/>
    </source>
</evidence>
<evidence type="ECO:0000313" key="10">
    <source>
        <dbReference type="EMBL" id="KAH0525785.1"/>
    </source>
</evidence>
<dbReference type="Gene3D" id="1.20.1250.20">
    <property type="entry name" value="MFS general substrate transporter like domains"/>
    <property type="match status" value="2"/>
</dbReference>
<sequence length="982" mass="108686">MASPIPGASSASSTDVEKQFQEQYLQQRDAAADVEKAPSQQQPQGASAEPDFGPPPDGGLEAWMVVLGGFCTVFASFGWINCIGIFQDYYQSHQLKAYSPSTVAWIPSVESFMLFFGGPLVGYMTDQLGPRIPVLIGTFLHVFGLIMTSISKEYYQILLSQSICSAIGCSFLFYAPIAALGTWFRVHRALAFGIVTAGSSLGGVVLPIMVERLVVRVGFGWAMRSTAFLFLGLLIIGNLTVKSRLPPPGRKFDAKEFVTPFAERPFALLTAAGFMIYLGAFLPFTFIIVQAKAEGMSTRLADYLVPIMNAASTFGRILPAHMGDRYGVFNVMILLTLFGGIVTLALWLPAGSNAPLIVYGALYGFASGCFLSIIPAMVASMSDVRKLGTRTGSLYAVASVGVLIGSPIAGAIVNDQNGHFSGLIVFCGVSLLLGAALAIMSRHALPAAHESDPVVGKLVEVTFGSRPRFEALSYTWGTEKANEAIILNGFPFEVGKNLLDALHFLRRQFMSGKACQLFWIDAICINQSDLKEKSRQLLIMDQIYFRASTVVVWLGSRYSEYQKGMKPDERNKPGQLLPKGGNSTQQTMVRHLLTDPYWDRLWILQEIGRAMKLRVYLGNESYSWDDFMNLIAMYNSDRTIGPLKLDKLLRQEKYADSCTLKRLISDHREAKCAEPRDKVYGLVKLALDAGEFPIDYTKSLDEVWKDTMEFMNKWDHFKEKSQMLSFGALLKSLLMANHSGLPSQLSKEHEDQADASPGYITRVGPSPNNAVPRSAACRIVRLSTITAFGKQPKRSKTNALPKQPLSSEAAANASLLNYPWSTVCQDDALSNFSPPTPNLDLSTTQSHLPINLHPTSLQYEETHHPWLDLIPSPQFRDNLLRRLATVSPEWDFETELCEDVTGVGRLQLSCSRPGFMIWGENSWDAHNWEVTEEFAQKWHDLMDGCCDLIASTNEWRKKRGETPLHLKHSITTTSTKLSLLPE</sequence>
<evidence type="ECO:0000256" key="4">
    <source>
        <dbReference type="ARBA" id="ARBA00022692"/>
    </source>
</evidence>